<dbReference type="InterPro" id="IPR037171">
    <property type="entry name" value="NagB/RpiA_transferase-like"/>
</dbReference>
<reference evidence="2 3" key="1">
    <citation type="submission" date="2023-07" db="EMBL/GenBank/DDBJ databases">
        <title>Genomic Encyclopedia of Type Strains, Phase IV (KMG-IV): sequencing the most valuable type-strain genomes for metagenomic binning, comparative biology and taxonomic classification.</title>
        <authorList>
            <person name="Goeker M."/>
        </authorList>
    </citation>
    <scope>NUCLEOTIDE SEQUENCE [LARGE SCALE GENOMIC DNA]</scope>
    <source>
        <strain evidence="2 3">DSM 16784</strain>
    </source>
</reference>
<comment type="caution">
    <text evidence="2">The sequence shown here is derived from an EMBL/GenBank/DDBJ whole genome shotgun (WGS) entry which is preliminary data.</text>
</comment>
<sequence>MKNELRKVCKERRENLTTLELMNYSHDVVDKLIPLVSKYENIGIYIPMSGEVDVTALLAMDRSFFAPVVVNKEDMEFYEIESLNDVQEGKYGILEPSSDYHIEPKNLEVIIVPLVGFDEKLNRIGQGGGYFDRYLAKTKAIKIGVAFEVQKLDEVPVEDFDIRLDYIISEKKVYHR</sequence>
<dbReference type="PIRSF" id="PIRSF006806">
    <property type="entry name" value="FTHF_cligase"/>
    <property type="match status" value="1"/>
</dbReference>
<organism evidence="2 3">
    <name type="scientific">Breznakia pachnodae</name>
    <dbReference type="NCBI Taxonomy" id="265178"/>
    <lineage>
        <taxon>Bacteria</taxon>
        <taxon>Bacillati</taxon>
        <taxon>Bacillota</taxon>
        <taxon>Erysipelotrichia</taxon>
        <taxon>Erysipelotrichales</taxon>
        <taxon>Erysipelotrichaceae</taxon>
        <taxon>Breznakia</taxon>
    </lineage>
</organism>
<name>A0ABU0DXE8_9FIRM</name>
<keyword evidence="1" id="KW-0067">ATP-binding</keyword>
<keyword evidence="3" id="KW-1185">Reference proteome</keyword>
<keyword evidence="1" id="KW-0479">Metal-binding</keyword>
<dbReference type="SUPFAM" id="SSF100950">
    <property type="entry name" value="NagB/RpiA/CoA transferase-like"/>
    <property type="match status" value="1"/>
</dbReference>
<dbReference type="InterPro" id="IPR002698">
    <property type="entry name" value="FTHF_cligase"/>
</dbReference>
<dbReference type="Gene3D" id="3.40.50.10420">
    <property type="entry name" value="NagB/RpiA/CoA transferase-like"/>
    <property type="match status" value="1"/>
</dbReference>
<keyword evidence="1" id="KW-0460">Magnesium</keyword>
<evidence type="ECO:0000313" key="3">
    <source>
        <dbReference type="Proteomes" id="UP001230220"/>
    </source>
</evidence>
<comment type="similarity">
    <text evidence="1">Belongs to the 5-formyltetrahydrofolate cyclo-ligase family.</text>
</comment>
<keyword evidence="1" id="KW-0547">Nucleotide-binding</keyword>
<dbReference type="GO" id="GO:0030272">
    <property type="term" value="F:5-formyltetrahydrofolate cyclo-ligase activity"/>
    <property type="evidence" value="ECO:0007669"/>
    <property type="project" value="UniProtKB-EC"/>
</dbReference>
<dbReference type="NCBIfam" id="TIGR02727">
    <property type="entry name" value="MTHFS_bact"/>
    <property type="match status" value="1"/>
</dbReference>
<comment type="cofactor">
    <cofactor evidence="1">
        <name>Mg(2+)</name>
        <dbReference type="ChEBI" id="CHEBI:18420"/>
    </cofactor>
</comment>
<proteinExistence type="inferred from homology"/>
<comment type="catalytic activity">
    <reaction evidence="1">
        <text>(6S)-5-formyl-5,6,7,8-tetrahydrofolate + ATP = (6R)-5,10-methenyltetrahydrofolate + ADP + phosphate</text>
        <dbReference type="Rhea" id="RHEA:10488"/>
        <dbReference type="ChEBI" id="CHEBI:30616"/>
        <dbReference type="ChEBI" id="CHEBI:43474"/>
        <dbReference type="ChEBI" id="CHEBI:57455"/>
        <dbReference type="ChEBI" id="CHEBI:57457"/>
        <dbReference type="ChEBI" id="CHEBI:456216"/>
        <dbReference type="EC" id="6.3.3.2"/>
    </reaction>
</comment>
<dbReference type="Proteomes" id="UP001230220">
    <property type="component" value="Unassembled WGS sequence"/>
</dbReference>
<gene>
    <name evidence="2" type="ORF">J2S15_000018</name>
</gene>
<evidence type="ECO:0000313" key="2">
    <source>
        <dbReference type="EMBL" id="MDQ0359287.1"/>
    </source>
</evidence>
<dbReference type="InterPro" id="IPR024185">
    <property type="entry name" value="FTHF_cligase-like_sf"/>
</dbReference>
<accession>A0ABU0DXE8</accession>
<protein>
    <recommendedName>
        <fullName evidence="1">5-formyltetrahydrofolate cyclo-ligase</fullName>
        <ecNumber evidence="1">6.3.3.2</ecNumber>
    </recommendedName>
</protein>
<dbReference type="EMBL" id="JAUSUR010000001">
    <property type="protein sequence ID" value="MDQ0359287.1"/>
    <property type="molecule type" value="Genomic_DNA"/>
</dbReference>
<dbReference type="PANTHER" id="PTHR23407:SF11">
    <property type="entry name" value="CHROMOSOME UNDETERMINED SCAFFOLD_24, WHOLE GENOME SHOTGUN SEQUENCE"/>
    <property type="match status" value="1"/>
</dbReference>
<dbReference type="Pfam" id="PF01812">
    <property type="entry name" value="5-FTHF_cyc-lig"/>
    <property type="match status" value="1"/>
</dbReference>
<dbReference type="PANTHER" id="PTHR23407">
    <property type="entry name" value="ATPASE INHIBITOR/5-FORMYLTETRAHYDROFOLATE CYCLO-LIGASE"/>
    <property type="match status" value="1"/>
</dbReference>
<keyword evidence="2" id="KW-0436">Ligase</keyword>
<dbReference type="RefSeq" id="WP_307404276.1">
    <property type="nucleotide sequence ID" value="NZ_JAUSUR010000001.1"/>
</dbReference>
<dbReference type="EC" id="6.3.3.2" evidence="1"/>
<evidence type="ECO:0000256" key="1">
    <source>
        <dbReference type="RuleBase" id="RU361279"/>
    </source>
</evidence>